<feature type="compositionally biased region" description="Polar residues" evidence="1">
    <location>
        <begin position="37"/>
        <end position="57"/>
    </location>
</feature>
<evidence type="ECO:0000313" key="3">
    <source>
        <dbReference type="Proteomes" id="UP001152484"/>
    </source>
</evidence>
<dbReference type="Proteomes" id="UP001152484">
    <property type="component" value="Unassembled WGS sequence"/>
</dbReference>
<comment type="caution">
    <text evidence="2">The sequence shown here is derived from an EMBL/GenBank/DDBJ whole genome shotgun (WGS) entry which is preliminary data.</text>
</comment>
<reference evidence="2" key="1">
    <citation type="submission" date="2022-07" db="EMBL/GenBank/DDBJ databases">
        <authorList>
            <person name="Macas J."/>
            <person name="Novak P."/>
            <person name="Neumann P."/>
        </authorList>
    </citation>
    <scope>NUCLEOTIDE SEQUENCE</scope>
</reference>
<evidence type="ECO:0000313" key="2">
    <source>
        <dbReference type="EMBL" id="CAH9074544.1"/>
    </source>
</evidence>
<evidence type="ECO:0000256" key="1">
    <source>
        <dbReference type="SAM" id="MobiDB-lite"/>
    </source>
</evidence>
<dbReference type="AlphaFoldDB" id="A0A9P0YT54"/>
<name>A0A9P0YT54_CUSEU</name>
<feature type="region of interest" description="Disordered" evidence="1">
    <location>
        <begin position="35"/>
        <end position="109"/>
    </location>
</feature>
<proteinExistence type="predicted"/>
<protein>
    <submittedName>
        <fullName evidence="2">Uncharacterized protein</fullName>
    </submittedName>
</protein>
<accession>A0A9P0YT54</accession>
<gene>
    <name evidence="2" type="ORF">CEURO_LOCUS5193</name>
</gene>
<organism evidence="2 3">
    <name type="scientific">Cuscuta europaea</name>
    <name type="common">European dodder</name>
    <dbReference type="NCBI Taxonomy" id="41803"/>
    <lineage>
        <taxon>Eukaryota</taxon>
        <taxon>Viridiplantae</taxon>
        <taxon>Streptophyta</taxon>
        <taxon>Embryophyta</taxon>
        <taxon>Tracheophyta</taxon>
        <taxon>Spermatophyta</taxon>
        <taxon>Magnoliopsida</taxon>
        <taxon>eudicotyledons</taxon>
        <taxon>Gunneridae</taxon>
        <taxon>Pentapetalae</taxon>
        <taxon>asterids</taxon>
        <taxon>lamiids</taxon>
        <taxon>Solanales</taxon>
        <taxon>Convolvulaceae</taxon>
        <taxon>Cuscuteae</taxon>
        <taxon>Cuscuta</taxon>
        <taxon>Cuscuta subgen. Cuscuta</taxon>
    </lineage>
</organism>
<keyword evidence="3" id="KW-1185">Reference proteome</keyword>
<dbReference type="EMBL" id="CAMAPE010000009">
    <property type="protein sequence ID" value="CAH9074544.1"/>
    <property type="molecule type" value="Genomic_DNA"/>
</dbReference>
<sequence>MENFPHIILREYVLPPCRGLSMTLEIYINAEKMQMVDPSQQQTSRRPPNQGTSQSMIDINVPHDASYSDDDLDYNALSFSEHKSSSEDNDDNPNEDEDNEEFVESSYRE</sequence>
<feature type="compositionally biased region" description="Acidic residues" evidence="1">
    <location>
        <begin position="87"/>
        <end position="103"/>
    </location>
</feature>